<dbReference type="Proteomes" id="UP000274131">
    <property type="component" value="Unassembled WGS sequence"/>
</dbReference>
<feature type="compositionally biased region" description="Polar residues" evidence="1">
    <location>
        <begin position="53"/>
        <end position="68"/>
    </location>
</feature>
<protein>
    <submittedName>
        <fullName evidence="4">Cwf21 domain-containing protein</fullName>
    </submittedName>
</protein>
<keyword evidence="3" id="KW-1185">Reference proteome</keyword>
<dbReference type="STRING" id="51028.A0A0N4UU47"/>
<evidence type="ECO:0000256" key="1">
    <source>
        <dbReference type="SAM" id="MobiDB-lite"/>
    </source>
</evidence>
<organism evidence="4">
    <name type="scientific">Enterobius vermicularis</name>
    <name type="common">Human pinworm</name>
    <dbReference type="NCBI Taxonomy" id="51028"/>
    <lineage>
        <taxon>Eukaryota</taxon>
        <taxon>Metazoa</taxon>
        <taxon>Ecdysozoa</taxon>
        <taxon>Nematoda</taxon>
        <taxon>Chromadorea</taxon>
        <taxon>Rhabditida</taxon>
        <taxon>Spirurina</taxon>
        <taxon>Oxyuridomorpha</taxon>
        <taxon>Oxyuroidea</taxon>
        <taxon>Oxyuridae</taxon>
        <taxon>Enterobius</taxon>
    </lineage>
</organism>
<reference evidence="4" key="1">
    <citation type="submission" date="2017-02" db="UniProtKB">
        <authorList>
            <consortium name="WormBaseParasite"/>
        </authorList>
    </citation>
    <scope>IDENTIFICATION</scope>
</reference>
<gene>
    <name evidence="2" type="ORF">EVEC_LOCUS612</name>
</gene>
<dbReference type="OrthoDB" id="2113965at2759"/>
<sequence length="171" mass="18796">MKRGTVFRKPSDDYYYGEEKQKVVHAKPIKQRIARKLGDLGVGKDFVVGSEESQAQLSGNNINNSAESCATPEGSLSTDERNRLEARILKAEMKGNLELAEKLRKRLQGVGDEASTSESSHTRILMKTDKRTGLSIPVSRSDGTSQKLKPSVTFSGILDIAFDFTVSSNCK</sequence>
<evidence type="ECO:0000313" key="2">
    <source>
        <dbReference type="EMBL" id="VDD85469.1"/>
    </source>
</evidence>
<reference evidence="2 3" key="2">
    <citation type="submission" date="2018-10" db="EMBL/GenBank/DDBJ databases">
        <authorList>
            <consortium name="Pathogen Informatics"/>
        </authorList>
    </citation>
    <scope>NUCLEOTIDE SEQUENCE [LARGE SCALE GENOMIC DNA]</scope>
</reference>
<evidence type="ECO:0000313" key="3">
    <source>
        <dbReference type="Proteomes" id="UP000274131"/>
    </source>
</evidence>
<feature type="region of interest" description="Disordered" evidence="1">
    <location>
        <begin position="53"/>
        <end position="80"/>
    </location>
</feature>
<name>A0A0N4UU47_ENTVE</name>
<proteinExistence type="predicted"/>
<dbReference type="WBParaSite" id="EVEC_0000089001-mRNA-1">
    <property type="protein sequence ID" value="EVEC_0000089001-mRNA-1"/>
    <property type="gene ID" value="EVEC_0000089001"/>
</dbReference>
<evidence type="ECO:0000313" key="4">
    <source>
        <dbReference type="WBParaSite" id="EVEC_0000089001-mRNA-1"/>
    </source>
</evidence>
<dbReference type="AlphaFoldDB" id="A0A0N4UU47"/>
<dbReference type="EMBL" id="UXUI01001579">
    <property type="protein sequence ID" value="VDD85469.1"/>
    <property type="molecule type" value="Genomic_DNA"/>
</dbReference>
<accession>A0A0N4UU47</accession>